<reference evidence="1" key="1">
    <citation type="submission" date="2018-05" db="EMBL/GenBank/DDBJ databases">
        <authorList>
            <person name="Lanie J.A."/>
            <person name="Ng W.-L."/>
            <person name="Kazmierczak K.M."/>
            <person name="Andrzejewski T.M."/>
            <person name="Davidsen T.M."/>
            <person name="Wayne K.J."/>
            <person name="Tettelin H."/>
            <person name="Glass J.I."/>
            <person name="Rusch D."/>
            <person name="Podicherti R."/>
            <person name="Tsui H.-C.T."/>
            <person name="Winkler M.E."/>
        </authorList>
    </citation>
    <scope>NUCLEOTIDE SEQUENCE</scope>
</reference>
<protein>
    <submittedName>
        <fullName evidence="1">Uncharacterized protein</fullName>
    </submittedName>
</protein>
<accession>A0A381PDA8</accession>
<feature type="non-terminal residue" evidence="1">
    <location>
        <position position="1"/>
    </location>
</feature>
<gene>
    <name evidence="1" type="ORF">METZ01_LOCUS17091</name>
</gene>
<evidence type="ECO:0000313" key="1">
    <source>
        <dbReference type="EMBL" id="SUZ64237.1"/>
    </source>
</evidence>
<sequence length="56" mass="5922">VAAAYRIAESRAGVESPGTQCAVVTDCRAGNFSLAVAAEQWQLVAIRITNDDARVE</sequence>
<organism evidence="1">
    <name type="scientific">marine metagenome</name>
    <dbReference type="NCBI Taxonomy" id="408172"/>
    <lineage>
        <taxon>unclassified sequences</taxon>
        <taxon>metagenomes</taxon>
        <taxon>ecological metagenomes</taxon>
    </lineage>
</organism>
<name>A0A381PDA8_9ZZZZ</name>
<proteinExistence type="predicted"/>
<dbReference type="EMBL" id="UINC01000929">
    <property type="protein sequence ID" value="SUZ64237.1"/>
    <property type="molecule type" value="Genomic_DNA"/>
</dbReference>
<dbReference type="AlphaFoldDB" id="A0A381PDA8"/>